<name>A0A855Y614_9BACL</name>
<accession>A0A855Y614</accession>
<sequence length="59" mass="6840">MKPLENMTDVELIETVMKPELDYDFRIHAAKQIMKRVGVIVDDNFKARGVDPETKTQSF</sequence>
<gene>
    <name evidence="1" type="ORF">DET56_109240</name>
</gene>
<dbReference type="AlphaFoldDB" id="A0A855Y614"/>
<protein>
    <submittedName>
        <fullName evidence="1">Uncharacterized protein</fullName>
    </submittedName>
</protein>
<evidence type="ECO:0000313" key="2">
    <source>
        <dbReference type="Proteomes" id="UP000247078"/>
    </source>
</evidence>
<dbReference type="Proteomes" id="UP000247078">
    <property type="component" value="Unassembled WGS sequence"/>
</dbReference>
<proteinExistence type="predicted"/>
<dbReference type="EMBL" id="QGTZ01000009">
    <property type="protein sequence ID" value="PWW37354.1"/>
    <property type="molecule type" value="Genomic_DNA"/>
</dbReference>
<evidence type="ECO:0000313" key="1">
    <source>
        <dbReference type="EMBL" id="PWW37354.1"/>
    </source>
</evidence>
<dbReference type="RefSeq" id="WP_181393293.1">
    <property type="nucleotide sequence ID" value="NZ_QGTZ01000009.1"/>
</dbReference>
<organism evidence="1 2">
    <name type="scientific">Paenibacillus pabuli</name>
    <dbReference type="NCBI Taxonomy" id="1472"/>
    <lineage>
        <taxon>Bacteria</taxon>
        <taxon>Bacillati</taxon>
        <taxon>Bacillota</taxon>
        <taxon>Bacilli</taxon>
        <taxon>Bacillales</taxon>
        <taxon>Paenibacillaceae</taxon>
        <taxon>Paenibacillus</taxon>
    </lineage>
</organism>
<comment type="caution">
    <text evidence="1">The sequence shown here is derived from an EMBL/GenBank/DDBJ whole genome shotgun (WGS) entry which is preliminary data.</text>
</comment>
<reference evidence="1 2" key="1">
    <citation type="submission" date="2018-05" db="EMBL/GenBank/DDBJ databases">
        <title>Freshwater and sediment microbial communities from various areas in North America, analyzing microbe dynamics in response to fracking.</title>
        <authorList>
            <person name="Lamendella R."/>
        </authorList>
    </citation>
    <scope>NUCLEOTIDE SEQUENCE [LARGE SCALE GENOMIC DNA]</scope>
    <source>
        <strain evidence="1 2">DB-3</strain>
    </source>
</reference>